<reference evidence="2" key="1">
    <citation type="submission" date="2014-12" db="EMBL/GenBank/DDBJ databases">
        <title>Insight into the proteome of Arion vulgaris.</title>
        <authorList>
            <person name="Aradska J."/>
            <person name="Bulat T."/>
            <person name="Smidak R."/>
            <person name="Sarate P."/>
            <person name="Gangsoo J."/>
            <person name="Sialana F."/>
            <person name="Bilban M."/>
            <person name="Lubec G."/>
        </authorList>
    </citation>
    <scope>NUCLEOTIDE SEQUENCE</scope>
    <source>
        <tissue evidence="2">Skin</tissue>
    </source>
</reference>
<feature type="chain" id="PRO_5002113510" evidence="1">
    <location>
        <begin position="28"/>
        <end position="97"/>
    </location>
</feature>
<keyword evidence="1" id="KW-0732">Signal</keyword>
<dbReference type="AlphaFoldDB" id="A0A0B7BA00"/>
<organism evidence="2">
    <name type="scientific">Arion vulgaris</name>
    <dbReference type="NCBI Taxonomy" id="1028688"/>
    <lineage>
        <taxon>Eukaryota</taxon>
        <taxon>Metazoa</taxon>
        <taxon>Spiralia</taxon>
        <taxon>Lophotrochozoa</taxon>
        <taxon>Mollusca</taxon>
        <taxon>Gastropoda</taxon>
        <taxon>Heterobranchia</taxon>
        <taxon>Euthyneura</taxon>
        <taxon>Panpulmonata</taxon>
        <taxon>Eupulmonata</taxon>
        <taxon>Stylommatophora</taxon>
        <taxon>Helicina</taxon>
        <taxon>Arionoidea</taxon>
        <taxon>Arionidae</taxon>
        <taxon>Arion</taxon>
    </lineage>
</organism>
<evidence type="ECO:0000256" key="1">
    <source>
        <dbReference type="SAM" id="SignalP"/>
    </source>
</evidence>
<evidence type="ECO:0000313" key="2">
    <source>
        <dbReference type="EMBL" id="CEK89121.1"/>
    </source>
</evidence>
<gene>
    <name evidence="2" type="primary">ORF169125</name>
</gene>
<proteinExistence type="predicted"/>
<protein>
    <submittedName>
        <fullName evidence="2">Uncharacterized protein</fullName>
    </submittedName>
</protein>
<name>A0A0B7BA00_9EUPU</name>
<accession>A0A0B7BA00</accession>
<feature type="signal peptide" evidence="1">
    <location>
        <begin position="1"/>
        <end position="27"/>
    </location>
</feature>
<sequence>MRNDWIASSSILVILFSALIILRSSSSHGNVVLHATIPAPAVPAEPSNTFWYNFMICYCYLSVKQVSLAGLSTKSESLSFVGKIAESQSHTSIGQNT</sequence>
<dbReference type="EMBL" id="HACG01042256">
    <property type="protein sequence ID" value="CEK89121.1"/>
    <property type="molecule type" value="Transcribed_RNA"/>
</dbReference>